<evidence type="ECO:0000259" key="2">
    <source>
        <dbReference type="PROSITE" id="PS51352"/>
    </source>
</evidence>
<dbReference type="PROSITE" id="PS51352">
    <property type="entry name" value="THIOREDOXIN_2"/>
    <property type="match status" value="1"/>
</dbReference>
<evidence type="ECO:0000313" key="4">
    <source>
        <dbReference type="Proteomes" id="UP000199306"/>
    </source>
</evidence>
<reference evidence="3 4" key="1">
    <citation type="submission" date="2016-10" db="EMBL/GenBank/DDBJ databases">
        <authorList>
            <person name="de Groot N.N."/>
        </authorList>
    </citation>
    <scope>NUCLEOTIDE SEQUENCE [LARGE SCALE GENOMIC DNA]</scope>
    <source>
        <strain evidence="4">E92,LMG 26720,CCM 7988</strain>
    </source>
</reference>
<keyword evidence="1" id="KW-0732">Signal</keyword>
<dbReference type="STRING" id="1079859.SAMN04515674_101574"/>
<protein>
    <submittedName>
        <fullName evidence="3">Thioredoxin-related protein</fullName>
    </submittedName>
</protein>
<dbReference type="AlphaFoldDB" id="A0A1I5N337"/>
<dbReference type="RefSeq" id="WP_143095132.1">
    <property type="nucleotide sequence ID" value="NZ_FOXH01000001.1"/>
</dbReference>
<dbReference type="SUPFAM" id="SSF52833">
    <property type="entry name" value="Thioredoxin-like"/>
    <property type="match status" value="1"/>
</dbReference>
<dbReference type="InterPro" id="IPR036249">
    <property type="entry name" value="Thioredoxin-like_sf"/>
</dbReference>
<dbReference type="EMBL" id="FOXH01000001">
    <property type="protein sequence ID" value="SFP16110.1"/>
    <property type="molecule type" value="Genomic_DNA"/>
</dbReference>
<gene>
    <name evidence="3" type="ORF">SAMN04515674_101574</name>
</gene>
<feature type="chain" id="PRO_5011533186" evidence="1">
    <location>
        <begin position="20"/>
        <end position="346"/>
    </location>
</feature>
<dbReference type="Gene3D" id="3.40.30.10">
    <property type="entry name" value="Glutaredoxin"/>
    <property type="match status" value="1"/>
</dbReference>
<dbReference type="InterPro" id="IPR013766">
    <property type="entry name" value="Thioredoxin_domain"/>
</dbReference>
<dbReference type="Proteomes" id="UP000199306">
    <property type="component" value="Unassembled WGS sequence"/>
</dbReference>
<name>A0A1I5N337_9BACT</name>
<proteinExistence type="predicted"/>
<keyword evidence="4" id="KW-1185">Reference proteome</keyword>
<evidence type="ECO:0000313" key="3">
    <source>
        <dbReference type="EMBL" id="SFP16110.1"/>
    </source>
</evidence>
<organism evidence="3 4">
    <name type="scientific">Pseudarcicella hirudinis</name>
    <dbReference type="NCBI Taxonomy" id="1079859"/>
    <lineage>
        <taxon>Bacteria</taxon>
        <taxon>Pseudomonadati</taxon>
        <taxon>Bacteroidota</taxon>
        <taxon>Cytophagia</taxon>
        <taxon>Cytophagales</taxon>
        <taxon>Flectobacillaceae</taxon>
        <taxon>Pseudarcicella</taxon>
    </lineage>
</organism>
<feature type="signal peptide" evidence="1">
    <location>
        <begin position="1"/>
        <end position="19"/>
    </location>
</feature>
<dbReference type="OrthoDB" id="922811at2"/>
<accession>A0A1I5N337</accession>
<dbReference type="Pfam" id="PF00085">
    <property type="entry name" value="Thioredoxin"/>
    <property type="match status" value="1"/>
</dbReference>
<evidence type="ECO:0000256" key="1">
    <source>
        <dbReference type="SAM" id="SignalP"/>
    </source>
</evidence>
<feature type="domain" description="Thioredoxin" evidence="2">
    <location>
        <begin position="5"/>
        <end position="140"/>
    </location>
</feature>
<sequence length="346" mass="38566">MKRLLSALFILCSFSQIYAQKGVAFLTGGNLRTVFDVAKTQNKYVFLEAYAPTCHVCNAFKPTFENAQVGNFYNQNFVSYKLDMTSAEATAFLQKQKIYIPSTPTLLFFDKNVKLMHIAVMGEQFNTPQVLVDAASKALSPQNRSTAYKASFLAGNRDNNFLIEYANFARITKDTAQNIAAMDAYFRQIPKKQLASNTSFLVLQKLVMSDENGLFKYLITHLTEFYGKFDKKDVNQAAENILMYSLYSSAGNRYSIAKVNEVKANLAKAGVNAQAIQGRVWMAEARAYFKAKQADKGIQVIESLLKTTKSTPSAKEYAFLCEFVKGLTSDKNALSKASAWCKSGGK</sequence>